<proteinExistence type="predicted"/>
<organism evidence="1 2">
    <name type="scientific">Acidithiobacillus ferrooxidans</name>
    <name type="common">Thiobacillus ferrooxidans</name>
    <dbReference type="NCBI Taxonomy" id="920"/>
    <lineage>
        <taxon>Bacteria</taxon>
        <taxon>Pseudomonadati</taxon>
        <taxon>Pseudomonadota</taxon>
        <taxon>Acidithiobacillia</taxon>
        <taxon>Acidithiobacillales</taxon>
        <taxon>Acidithiobacillaceae</taxon>
        <taxon>Acidithiobacillus</taxon>
    </lineage>
</organism>
<dbReference type="EMBL" id="LVXZ01000016">
    <property type="protein sequence ID" value="OAP93097.1"/>
    <property type="molecule type" value="Genomic_DNA"/>
</dbReference>
<reference evidence="1 2" key="1">
    <citation type="submission" date="2016-04" db="EMBL/GenBank/DDBJ databases">
        <title>Acidithiobacillus ferrooxidans genome sequencing and assembly.</title>
        <authorList>
            <person name="Zhou Z."/>
        </authorList>
    </citation>
    <scope>NUCLEOTIDE SEQUENCE [LARGE SCALE GENOMIC DNA]</scope>
    <source>
        <strain evidence="1 2">BY0502</strain>
    </source>
</reference>
<keyword evidence="2" id="KW-1185">Reference proteome</keyword>
<sequence length="66" mass="7331">MAHGRFDGNGYDMCQFGIGGSTGIEESLFLVVDKSAITSLWFLRLANELDRVDERFHAPFFSGDGE</sequence>
<accession>A0A179BMW2</accession>
<gene>
    <name evidence="1" type="ORF">A4H96_01985</name>
</gene>
<name>A0A179BMW2_ACIFR</name>
<dbReference type="AlphaFoldDB" id="A0A179BMW2"/>
<protein>
    <submittedName>
        <fullName evidence="1">Uncharacterized protein</fullName>
    </submittedName>
</protein>
<evidence type="ECO:0000313" key="1">
    <source>
        <dbReference type="EMBL" id="OAP93097.1"/>
    </source>
</evidence>
<evidence type="ECO:0000313" key="2">
    <source>
        <dbReference type="Proteomes" id="UP000078302"/>
    </source>
</evidence>
<dbReference type="Proteomes" id="UP000078302">
    <property type="component" value="Unassembled WGS sequence"/>
</dbReference>
<comment type="caution">
    <text evidence="1">The sequence shown here is derived from an EMBL/GenBank/DDBJ whole genome shotgun (WGS) entry which is preliminary data.</text>
</comment>